<comment type="subcellular location">
    <subcellularLocation>
        <location evidence="1 9">Golgi apparatus membrane</location>
        <topology evidence="1 9">Single-pass type II membrane protein</topology>
    </subcellularLocation>
</comment>
<keyword evidence="5" id="KW-1133">Transmembrane helix</keyword>
<evidence type="ECO:0000256" key="3">
    <source>
        <dbReference type="ARBA" id="ARBA00022679"/>
    </source>
</evidence>
<dbReference type="GO" id="GO:0008146">
    <property type="term" value="F:sulfotransferase activity"/>
    <property type="evidence" value="ECO:0007669"/>
    <property type="project" value="InterPro"/>
</dbReference>
<evidence type="ECO:0000256" key="1">
    <source>
        <dbReference type="ARBA" id="ARBA00004323"/>
    </source>
</evidence>
<evidence type="ECO:0000256" key="6">
    <source>
        <dbReference type="ARBA" id="ARBA00023034"/>
    </source>
</evidence>
<dbReference type="PANTHER" id="PTHR12137:SF54">
    <property type="entry name" value="CARBOHYDRATE SULFOTRANSFERASE"/>
    <property type="match status" value="1"/>
</dbReference>
<dbReference type="GO" id="GO:0016051">
    <property type="term" value="P:carbohydrate biosynthetic process"/>
    <property type="evidence" value="ECO:0007669"/>
    <property type="project" value="InterPro"/>
</dbReference>
<keyword evidence="6 9" id="KW-0333">Golgi apparatus</keyword>
<feature type="region of interest" description="Disordered" evidence="10">
    <location>
        <begin position="131"/>
        <end position="160"/>
    </location>
</feature>
<reference evidence="11" key="1">
    <citation type="journal article" date="2023" name="Mol. Biol. Evol.">
        <title>Third-Generation Sequencing Reveals the Adaptive Role of the Epigenome in Three Deep-Sea Polychaetes.</title>
        <authorList>
            <person name="Perez M."/>
            <person name="Aroh O."/>
            <person name="Sun Y."/>
            <person name="Lan Y."/>
            <person name="Juniper S.K."/>
            <person name="Young C.R."/>
            <person name="Angers B."/>
            <person name="Qian P.Y."/>
        </authorList>
    </citation>
    <scope>NUCLEOTIDE SEQUENCE</scope>
    <source>
        <strain evidence="11">P08H-3</strain>
    </source>
</reference>
<dbReference type="GO" id="GO:0000139">
    <property type="term" value="C:Golgi membrane"/>
    <property type="evidence" value="ECO:0007669"/>
    <property type="project" value="UniProtKB-SubCell"/>
</dbReference>
<keyword evidence="3 9" id="KW-0808">Transferase</keyword>
<dbReference type="PANTHER" id="PTHR12137">
    <property type="entry name" value="CARBOHYDRATE SULFOTRANSFERASE"/>
    <property type="match status" value="1"/>
</dbReference>
<proteinExistence type="inferred from homology"/>
<dbReference type="EMBL" id="JAODUP010000742">
    <property type="protein sequence ID" value="KAK2144624.1"/>
    <property type="molecule type" value="Genomic_DNA"/>
</dbReference>
<evidence type="ECO:0000256" key="10">
    <source>
        <dbReference type="SAM" id="MobiDB-lite"/>
    </source>
</evidence>
<comment type="caution">
    <text evidence="11">The sequence shown here is derived from an EMBL/GenBank/DDBJ whole genome shotgun (WGS) entry which is preliminary data.</text>
</comment>
<evidence type="ECO:0000256" key="8">
    <source>
        <dbReference type="ARBA" id="ARBA00023180"/>
    </source>
</evidence>
<keyword evidence="8 9" id="KW-0325">Glycoprotein</keyword>
<keyword evidence="9" id="KW-0119">Carbohydrate metabolism</keyword>
<protein>
    <recommendedName>
        <fullName evidence="9">Carbohydrate sulfotransferase</fullName>
        <ecNumber evidence="9">2.8.2.-</ecNumber>
    </recommendedName>
</protein>
<dbReference type="EC" id="2.8.2.-" evidence="9"/>
<gene>
    <name evidence="11" type="ORF">LSH36_742g01048</name>
</gene>
<dbReference type="Proteomes" id="UP001208570">
    <property type="component" value="Unassembled WGS sequence"/>
</dbReference>
<evidence type="ECO:0000256" key="2">
    <source>
        <dbReference type="ARBA" id="ARBA00006339"/>
    </source>
</evidence>
<keyword evidence="7" id="KW-0472">Membrane</keyword>
<accession>A0AAD9MVL6</accession>
<sequence length="160" mass="19051">MQSYLSATGLRLLYNLDEDERRTVLDDYFKMIVVRHPLDRLRSAYTNKTKQAGTLNWPVLHKYQHIVEQFLRRKGKEAGVDGSSFNPMNMTIEFERFIDLVGADDEQLVDEHWMLPFYDTLLPVQHTLRHRNARRDTGRRRQRPLLLRRLGQRKRADGRS</sequence>
<dbReference type="AlphaFoldDB" id="A0AAD9MVL6"/>
<evidence type="ECO:0000256" key="9">
    <source>
        <dbReference type="RuleBase" id="RU364020"/>
    </source>
</evidence>
<dbReference type="InterPro" id="IPR005331">
    <property type="entry name" value="Sulfotransferase"/>
</dbReference>
<keyword evidence="9" id="KW-0735">Signal-anchor</keyword>
<dbReference type="Pfam" id="PF03567">
    <property type="entry name" value="Sulfotransfer_2"/>
    <property type="match status" value="1"/>
</dbReference>
<keyword evidence="4" id="KW-0812">Transmembrane</keyword>
<evidence type="ECO:0000256" key="5">
    <source>
        <dbReference type="ARBA" id="ARBA00022989"/>
    </source>
</evidence>
<dbReference type="InterPro" id="IPR018011">
    <property type="entry name" value="Carb_sulfotrans_8-10"/>
</dbReference>
<evidence type="ECO:0000256" key="4">
    <source>
        <dbReference type="ARBA" id="ARBA00022692"/>
    </source>
</evidence>
<keyword evidence="12" id="KW-1185">Reference proteome</keyword>
<organism evidence="11 12">
    <name type="scientific">Paralvinella palmiformis</name>
    <dbReference type="NCBI Taxonomy" id="53620"/>
    <lineage>
        <taxon>Eukaryota</taxon>
        <taxon>Metazoa</taxon>
        <taxon>Spiralia</taxon>
        <taxon>Lophotrochozoa</taxon>
        <taxon>Annelida</taxon>
        <taxon>Polychaeta</taxon>
        <taxon>Sedentaria</taxon>
        <taxon>Canalipalpata</taxon>
        <taxon>Terebellida</taxon>
        <taxon>Terebelliformia</taxon>
        <taxon>Alvinellidae</taxon>
        <taxon>Paralvinella</taxon>
    </lineage>
</organism>
<evidence type="ECO:0000313" key="12">
    <source>
        <dbReference type="Proteomes" id="UP001208570"/>
    </source>
</evidence>
<name>A0AAD9MVL6_9ANNE</name>
<comment type="similarity">
    <text evidence="2 9">Belongs to the sulfotransferase 2 family.</text>
</comment>
<evidence type="ECO:0000256" key="7">
    <source>
        <dbReference type="ARBA" id="ARBA00023136"/>
    </source>
</evidence>
<feature type="compositionally biased region" description="Basic residues" evidence="10">
    <location>
        <begin position="131"/>
        <end position="143"/>
    </location>
</feature>
<evidence type="ECO:0000313" key="11">
    <source>
        <dbReference type="EMBL" id="KAK2144624.1"/>
    </source>
</evidence>